<evidence type="ECO:0000313" key="6">
    <source>
        <dbReference type="Proteomes" id="UP000487596"/>
    </source>
</evidence>
<dbReference type="PANTHER" id="PTHR43140:SF1">
    <property type="entry name" value="TYPE I RESTRICTION ENZYME ECOKI SPECIFICITY SUBUNIT"/>
    <property type="match status" value="1"/>
</dbReference>
<dbReference type="InterPro" id="IPR051212">
    <property type="entry name" value="Type-I_RE_S_subunit"/>
</dbReference>
<accession>A0A7J5PHP4</accession>
<dbReference type="GO" id="GO:0003677">
    <property type="term" value="F:DNA binding"/>
    <property type="evidence" value="ECO:0007669"/>
    <property type="project" value="UniProtKB-KW"/>
</dbReference>
<dbReference type="Gene3D" id="3.90.220.20">
    <property type="entry name" value="DNA methylase specificity domains"/>
    <property type="match status" value="2"/>
</dbReference>
<keyword evidence="5" id="KW-0255">Endonuclease</keyword>
<evidence type="ECO:0000259" key="4">
    <source>
        <dbReference type="Pfam" id="PF01420"/>
    </source>
</evidence>
<dbReference type="GO" id="GO:0004519">
    <property type="term" value="F:endonuclease activity"/>
    <property type="evidence" value="ECO:0007669"/>
    <property type="project" value="UniProtKB-KW"/>
</dbReference>
<dbReference type="Pfam" id="PF01420">
    <property type="entry name" value="Methylase_S"/>
    <property type="match status" value="1"/>
</dbReference>
<evidence type="ECO:0000256" key="1">
    <source>
        <dbReference type="ARBA" id="ARBA00010923"/>
    </source>
</evidence>
<reference evidence="5 6" key="1">
    <citation type="journal article" date="2019" name="Nat. Med.">
        <title>A library of human gut bacterial isolates paired with longitudinal multiomics data enables mechanistic microbiome research.</title>
        <authorList>
            <person name="Poyet M."/>
            <person name="Groussin M."/>
            <person name="Gibbons S.M."/>
            <person name="Avila-Pacheco J."/>
            <person name="Jiang X."/>
            <person name="Kearney S.M."/>
            <person name="Perrotta A.R."/>
            <person name="Berdy B."/>
            <person name="Zhao S."/>
            <person name="Lieberman T.D."/>
            <person name="Swanson P.K."/>
            <person name="Smith M."/>
            <person name="Roesemann S."/>
            <person name="Alexander J.E."/>
            <person name="Rich S.A."/>
            <person name="Livny J."/>
            <person name="Vlamakis H."/>
            <person name="Clish C."/>
            <person name="Bullock K."/>
            <person name="Deik A."/>
            <person name="Scott J."/>
            <person name="Pierce K.A."/>
            <person name="Xavier R.J."/>
            <person name="Alm E.J."/>
        </authorList>
    </citation>
    <scope>NUCLEOTIDE SEQUENCE [LARGE SCALE GENOMIC DNA]</scope>
    <source>
        <strain evidence="5 6">BIOML-A62</strain>
    </source>
</reference>
<dbReference type="Proteomes" id="UP000487596">
    <property type="component" value="Unassembled WGS sequence"/>
</dbReference>
<sequence>MFITLKPHKPHYENVPFEIPSSWEWTTINTISKSILYGVSESAKTNGKYRLLRITDIQNNSVQWDSVPYTDFDENKAKSYLLSDGDILFARTGATVGKSYLVQGLTEEAIYASYLIRVQTYDAVLPQYVKFYFESGYYWEQIEQGSVGVGQPNVNGTILGNLHVPIPPIHEQFRIVSELSKWMGIIDIIEMGKTDLQTIIKQVKSKILDLAIQGKLVAQDPSDEPASELLKRINPKAEFACDNGHYTQLSDGWTVCRLEQVTNYEQPTAYIVNSTTYDDSYLTPVLTAGKSFIIGYTNETAGIYSNLPCIIFDDFTTDSKKVDFPFKVKSSAMKILKIHKDIEIDYVAMFMSITRLVGDTHKRYWISEYSKLEIPIPPKAEQKRIVYAAREIFTQLDEIMESL</sequence>
<organism evidence="5 6">
    <name type="scientific">Bacteroides xylanisolvens</name>
    <dbReference type="NCBI Taxonomy" id="371601"/>
    <lineage>
        <taxon>Bacteria</taxon>
        <taxon>Pseudomonadati</taxon>
        <taxon>Bacteroidota</taxon>
        <taxon>Bacteroidia</taxon>
        <taxon>Bacteroidales</taxon>
        <taxon>Bacteroidaceae</taxon>
        <taxon>Bacteroides</taxon>
    </lineage>
</organism>
<evidence type="ECO:0000256" key="2">
    <source>
        <dbReference type="ARBA" id="ARBA00022747"/>
    </source>
</evidence>
<dbReference type="CDD" id="cd17521">
    <property type="entry name" value="RMtype1_S_Sau13435ORF2165P_TRD2-CR2_like"/>
    <property type="match status" value="1"/>
</dbReference>
<dbReference type="InterPro" id="IPR000055">
    <property type="entry name" value="Restrct_endonuc_typeI_TRD"/>
</dbReference>
<feature type="domain" description="Type I restriction modification DNA specificity" evidence="4">
    <location>
        <begin position="42"/>
        <end position="190"/>
    </location>
</feature>
<proteinExistence type="inferred from homology"/>
<protein>
    <submittedName>
        <fullName evidence="5">Restriction endonuclease subunit S</fullName>
    </submittedName>
</protein>
<dbReference type="RefSeq" id="WP_151929201.1">
    <property type="nucleotide sequence ID" value="NZ_JANUUS010000001.1"/>
</dbReference>
<gene>
    <name evidence="5" type="ORF">GA424_12255</name>
</gene>
<keyword evidence="2" id="KW-0680">Restriction system</keyword>
<dbReference type="SUPFAM" id="SSF116734">
    <property type="entry name" value="DNA methylase specificity domain"/>
    <property type="match status" value="2"/>
</dbReference>
<name>A0A7J5PHP4_9BACE</name>
<keyword evidence="5" id="KW-0378">Hydrolase</keyword>
<dbReference type="CDD" id="cd17274">
    <property type="entry name" value="RMtype1_S_Eco540ANI-TRD1-CR1_like"/>
    <property type="match status" value="1"/>
</dbReference>
<dbReference type="PANTHER" id="PTHR43140">
    <property type="entry name" value="TYPE-1 RESTRICTION ENZYME ECOKI SPECIFICITY PROTEIN"/>
    <property type="match status" value="1"/>
</dbReference>
<comment type="similarity">
    <text evidence="1">Belongs to the type-I restriction system S methylase family.</text>
</comment>
<evidence type="ECO:0000313" key="5">
    <source>
        <dbReference type="EMBL" id="KAB6138004.1"/>
    </source>
</evidence>
<dbReference type="AlphaFoldDB" id="A0A7J5PHP4"/>
<evidence type="ECO:0000256" key="3">
    <source>
        <dbReference type="ARBA" id="ARBA00023125"/>
    </source>
</evidence>
<dbReference type="GO" id="GO:0009307">
    <property type="term" value="P:DNA restriction-modification system"/>
    <property type="evidence" value="ECO:0007669"/>
    <property type="project" value="UniProtKB-KW"/>
</dbReference>
<keyword evidence="5" id="KW-0540">Nuclease</keyword>
<keyword evidence="3" id="KW-0238">DNA-binding</keyword>
<dbReference type="EMBL" id="WDEH01000018">
    <property type="protein sequence ID" value="KAB6138004.1"/>
    <property type="molecule type" value="Genomic_DNA"/>
</dbReference>
<comment type="caution">
    <text evidence="5">The sequence shown here is derived from an EMBL/GenBank/DDBJ whole genome shotgun (WGS) entry which is preliminary data.</text>
</comment>
<dbReference type="InterPro" id="IPR044946">
    <property type="entry name" value="Restrct_endonuc_typeI_TRD_sf"/>
</dbReference>